<feature type="domain" description="Glycoside hydrolase family 19 catalytic" evidence="1">
    <location>
        <begin position="174"/>
        <end position="216"/>
    </location>
</feature>
<keyword evidence="4" id="KW-1185">Reference proteome</keyword>
<gene>
    <name evidence="3" type="ORF">ACFPTN_11085</name>
</gene>
<dbReference type="Pfam" id="PF01471">
    <property type="entry name" value="PG_binding_1"/>
    <property type="match status" value="1"/>
</dbReference>
<accession>A0ABW1ARJ9</accession>
<dbReference type="InterPro" id="IPR036366">
    <property type="entry name" value="PGBDSf"/>
</dbReference>
<sequence length="268" mass="28846">MRTLELILDGELMQGDDVKALQQALADRGFSPGRIDSVFGAATDAAVRAFQRSEGDLLVDGQAGPRTRARLGLARDAALPSVADEVTPLIVARMLPDAPIDNIKANLGSVLDGLRHFGLTDKTMVLMALATIAAETAGFEPLDEFRSRFNTSPGGHPFDLYDNRRDLGNRGAPDGARYKGRGYIQLTGRSNYGVIGATIGVDLEGHPDRANEAATAGLILACYLKDRELKIKSAIIERDFARARRQVNGGTHGLGNFQTAYLRGEKLI</sequence>
<dbReference type="InterPro" id="IPR036365">
    <property type="entry name" value="PGBD-like_sf"/>
</dbReference>
<dbReference type="InterPro" id="IPR002477">
    <property type="entry name" value="Peptidoglycan-bd-like"/>
</dbReference>
<dbReference type="Proteomes" id="UP001595974">
    <property type="component" value="Unassembled WGS sequence"/>
</dbReference>
<evidence type="ECO:0000259" key="2">
    <source>
        <dbReference type="Pfam" id="PF01471"/>
    </source>
</evidence>
<name>A0ABW1ARJ9_9RHOO</name>
<dbReference type="Gene3D" id="1.10.530.10">
    <property type="match status" value="1"/>
</dbReference>
<dbReference type="SUPFAM" id="SSF47090">
    <property type="entry name" value="PGBD-like"/>
    <property type="match status" value="1"/>
</dbReference>
<dbReference type="RefSeq" id="WP_232516486.1">
    <property type="nucleotide sequence ID" value="NZ_JBHSOG010000043.1"/>
</dbReference>
<reference evidence="4" key="1">
    <citation type="journal article" date="2019" name="Int. J. Syst. Evol. Microbiol.">
        <title>The Global Catalogue of Microorganisms (GCM) 10K type strain sequencing project: providing services to taxonomists for standard genome sequencing and annotation.</title>
        <authorList>
            <consortium name="The Broad Institute Genomics Platform"/>
            <consortium name="The Broad Institute Genome Sequencing Center for Infectious Disease"/>
            <person name="Wu L."/>
            <person name="Ma J."/>
        </authorList>
    </citation>
    <scope>NUCLEOTIDE SEQUENCE [LARGE SCALE GENOMIC DNA]</scope>
    <source>
        <strain evidence="4">SHR3</strain>
    </source>
</reference>
<evidence type="ECO:0000313" key="4">
    <source>
        <dbReference type="Proteomes" id="UP001595974"/>
    </source>
</evidence>
<proteinExistence type="predicted"/>
<organism evidence="3 4">
    <name type="scientific">Thauera sinica</name>
    <dbReference type="NCBI Taxonomy" id="2665146"/>
    <lineage>
        <taxon>Bacteria</taxon>
        <taxon>Pseudomonadati</taxon>
        <taxon>Pseudomonadota</taxon>
        <taxon>Betaproteobacteria</taxon>
        <taxon>Rhodocyclales</taxon>
        <taxon>Zoogloeaceae</taxon>
        <taxon>Thauera</taxon>
    </lineage>
</organism>
<comment type="caution">
    <text evidence="3">The sequence shown here is derived from an EMBL/GenBank/DDBJ whole genome shotgun (WGS) entry which is preliminary data.</text>
</comment>
<dbReference type="EMBL" id="JBHSOG010000043">
    <property type="protein sequence ID" value="MFC5769918.1"/>
    <property type="molecule type" value="Genomic_DNA"/>
</dbReference>
<evidence type="ECO:0000259" key="1">
    <source>
        <dbReference type="Pfam" id="PF00182"/>
    </source>
</evidence>
<dbReference type="Pfam" id="PF00182">
    <property type="entry name" value="Glyco_hydro_19"/>
    <property type="match status" value="1"/>
</dbReference>
<evidence type="ECO:0000313" key="3">
    <source>
        <dbReference type="EMBL" id="MFC5769918.1"/>
    </source>
</evidence>
<dbReference type="SUPFAM" id="SSF53955">
    <property type="entry name" value="Lysozyme-like"/>
    <property type="match status" value="1"/>
</dbReference>
<protein>
    <submittedName>
        <fullName evidence="3">Peptidoglycan-binding protein</fullName>
    </submittedName>
</protein>
<dbReference type="InterPro" id="IPR000726">
    <property type="entry name" value="Glyco_hydro_19_cat"/>
</dbReference>
<feature type="domain" description="Peptidoglycan binding-like" evidence="2">
    <location>
        <begin position="14"/>
        <end position="71"/>
    </location>
</feature>
<dbReference type="InterPro" id="IPR023346">
    <property type="entry name" value="Lysozyme-like_dom_sf"/>
</dbReference>
<dbReference type="Gene3D" id="1.10.101.10">
    <property type="entry name" value="PGBD-like superfamily/PGBD"/>
    <property type="match status" value="1"/>
</dbReference>